<dbReference type="InterPro" id="IPR001610">
    <property type="entry name" value="PAC"/>
</dbReference>
<dbReference type="OrthoDB" id="163538at2"/>
<evidence type="ECO:0000259" key="15">
    <source>
        <dbReference type="PROSITE" id="PS51746"/>
    </source>
</evidence>
<evidence type="ECO:0000313" key="17">
    <source>
        <dbReference type="Proteomes" id="UP000198921"/>
    </source>
</evidence>
<dbReference type="STRING" id="1137993.SAMN05660209_03130"/>
<dbReference type="InterPro" id="IPR058548">
    <property type="entry name" value="MlaB-like_STAS"/>
</dbReference>
<dbReference type="Pfam" id="PF00512">
    <property type="entry name" value="HisKA"/>
    <property type="match status" value="1"/>
</dbReference>
<dbReference type="SUPFAM" id="SSF52091">
    <property type="entry name" value="SpoIIaa-like"/>
    <property type="match status" value="1"/>
</dbReference>
<feature type="domain" description="Histidine kinase" evidence="11">
    <location>
        <begin position="352"/>
        <end position="570"/>
    </location>
</feature>
<gene>
    <name evidence="16" type="ORF">SAMN05660209_03130</name>
</gene>
<dbReference type="SUPFAM" id="SSF81606">
    <property type="entry name" value="PP2C-like"/>
    <property type="match status" value="1"/>
</dbReference>
<dbReference type="SMART" id="SM00331">
    <property type="entry name" value="PP2C_SIG"/>
    <property type="match status" value="1"/>
</dbReference>
<dbReference type="PRINTS" id="PR00344">
    <property type="entry name" value="BCTRLSENSOR"/>
</dbReference>
<dbReference type="Pfam" id="PF13466">
    <property type="entry name" value="STAS_2"/>
    <property type="match status" value="1"/>
</dbReference>
<feature type="domain" description="Response regulatory" evidence="12">
    <location>
        <begin position="627"/>
        <end position="742"/>
    </location>
</feature>
<dbReference type="InterPro" id="IPR005467">
    <property type="entry name" value="His_kinase_dom"/>
</dbReference>
<keyword evidence="6" id="KW-0547">Nucleotide-binding</keyword>
<dbReference type="Pfam" id="PF02518">
    <property type="entry name" value="HATPase_c"/>
    <property type="match status" value="1"/>
</dbReference>
<evidence type="ECO:0000259" key="13">
    <source>
        <dbReference type="PROSITE" id="PS50112"/>
    </source>
</evidence>
<keyword evidence="8" id="KW-0067">ATP-binding</keyword>
<feature type="modified residue" description="4-aspartylphosphate" evidence="10">
    <location>
        <position position="675"/>
    </location>
</feature>
<dbReference type="GO" id="GO:0000155">
    <property type="term" value="F:phosphorelay sensor kinase activity"/>
    <property type="evidence" value="ECO:0007669"/>
    <property type="project" value="InterPro"/>
</dbReference>
<dbReference type="Pfam" id="PF13185">
    <property type="entry name" value="GAF_2"/>
    <property type="match status" value="1"/>
</dbReference>
<dbReference type="RefSeq" id="WP_091158165.1">
    <property type="nucleotide sequence ID" value="NZ_FNOT01000008.1"/>
</dbReference>
<dbReference type="CDD" id="cd16922">
    <property type="entry name" value="HATPase_EvgS-ArcB-TorS-like"/>
    <property type="match status" value="1"/>
</dbReference>
<reference evidence="17" key="1">
    <citation type="submission" date="2016-10" db="EMBL/GenBank/DDBJ databases">
        <authorList>
            <person name="Varghese N."/>
            <person name="Submissions S."/>
        </authorList>
    </citation>
    <scope>NUCLEOTIDE SEQUENCE [LARGE SCALE GENOMIC DNA]</scope>
    <source>
        <strain evidence="17">DSM 45422</strain>
    </source>
</reference>
<dbReference type="Gene3D" id="3.30.750.24">
    <property type="entry name" value="STAS domain"/>
    <property type="match status" value="1"/>
</dbReference>
<dbReference type="CDD" id="cd16936">
    <property type="entry name" value="HATPase_RsbW-like"/>
    <property type="match status" value="1"/>
</dbReference>
<dbReference type="SMART" id="SM00448">
    <property type="entry name" value="REC"/>
    <property type="match status" value="1"/>
</dbReference>
<organism evidence="16 17">
    <name type="scientific">Geodermatophilus africanus</name>
    <dbReference type="NCBI Taxonomy" id="1137993"/>
    <lineage>
        <taxon>Bacteria</taxon>
        <taxon>Bacillati</taxon>
        <taxon>Actinomycetota</taxon>
        <taxon>Actinomycetes</taxon>
        <taxon>Geodermatophilales</taxon>
        <taxon>Geodermatophilaceae</taxon>
        <taxon>Geodermatophilus</taxon>
    </lineage>
</organism>
<evidence type="ECO:0000256" key="5">
    <source>
        <dbReference type="ARBA" id="ARBA00022679"/>
    </source>
</evidence>
<dbReference type="PROSITE" id="PS50110">
    <property type="entry name" value="RESPONSE_REGULATORY"/>
    <property type="match status" value="1"/>
</dbReference>
<dbReference type="InterPro" id="IPR036457">
    <property type="entry name" value="PPM-type-like_dom_sf"/>
</dbReference>
<dbReference type="SUPFAM" id="SSF55874">
    <property type="entry name" value="ATPase domain of HSP90 chaperone/DNA topoisomerase II/histidine kinase"/>
    <property type="match status" value="2"/>
</dbReference>
<dbReference type="CDD" id="cd00082">
    <property type="entry name" value="HisKA"/>
    <property type="match status" value="1"/>
</dbReference>
<dbReference type="Gene3D" id="3.60.40.10">
    <property type="entry name" value="PPM-type phosphatase domain"/>
    <property type="match status" value="1"/>
</dbReference>
<name>A0A1H3KTP6_9ACTN</name>
<dbReference type="InterPro" id="IPR036513">
    <property type="entry name" value="STAS_dom_sf"/>
</dbReference>
<dbReference type="SUPFAM" id="SSF55785">
    <property type="entry name" value="PYP-like sensor domain (PAS domain)"/>
    <property type="match status" value="1"/>
</dbReference>
<evidence type="ECO:0000259" key="11">
    <source>
        <dbReference type="PROSITE" id="PS50109"/>
    </source>
</evidence>
<evidence type="ECO:0000256" key="9">
    <source>
        <dbReference type="ARBA" id="ARBA00023012"/>
    </source>
</evidence>
<comment type="catalytic activity">
    <reaction evidence="1">
        <text>ATP + protein L-histidine = ADP + protein N-phospho-L-histidine.</text>
        <dbReference type="EC" id="2.7.13.3"/>
    </reaction>
</comment>
<dbReference type="NCBIfam" id="TIGR00229">
    <property type="entry name" value="sensory_box"/>
    <property type="match status" value="1"/>
</dbReference>
<dbReference type="SMART" id="SM00091">
    <property type="entry name" value="PAS"/>
    <property type="match status" value="1"/>
</dbReference>
<dbReference type="PANTHER" id="PTHR43547">
    <property type="entry name" value="TWO-COMPONENT HISTIDINE KINASE"/>
    <property type="match status" value="1"/>
</dbReference>
<dbReference type="SUPFAM" id="SSF52172">
    <property type="entry name" value="CheY-like"/>
    <property type="match status" value="1"/>
</dbReference>
<dbReference type="InterPro" id="IPR011006">
    <property type="entry name" value="CheY-like_superfamily"/>
</dbReference>
<dbReference type="Gene3D" id="1.10.287.130">
    <property type="match status" value="1"/>
</dbReference>
<protein>
    <recommendedName>
        <fullName evidence="3">histidine kinase</fullName>
        <ecNumber evidence="3">2.7.13.3</ecNumber>
    </recommendedName>
</protein>
<dbReference type="Pfam" id="PF07228">
    <property type="entry name" value="SpoIIE"/>
    <property type="match status" value="1"/>
</dbReference>
<dbReference type="GO" id="GO:0005886">
    <property type="term" value="C:plasma membrane"/>
    <property type="evidence" value="ECO:0007669"/>
    <property type="project" value="UniProtKB-SubCell"/>
</dbReference>
<keyword evidence="5" id="KW-0808">Transferase</keyword>
<dbReference type="InterPro" id="IPR002645">
    <property type="entry name" value="STAS_dom"/>
</dbReference>
<keyword evidence="9" id="KW-0902">Two-component regulatory system</keyword>
<keyword evidence="7" id="KW-0418">Kinase</keyword>
<evidence type="ECO:0000256" key="1">
    <source>
        <dbReference type="ARBA" id="ARBA00000085"/>
    </source>
</evidence>
<evidence type="ECO:0000259" key="12">
    <source>
        <dbReference type="PROSITE" id="PS50110"/>
    </source>
</evidence>
<dbReference type="GO" id="GO:0005524">
    <property type="term" value="F:ATP binding"/>
    <property type="evidence" value="ECO:0007669"/>
    <property type="project" value="UniProtKB-KW"/>
</dbReference>
<dbReference type="Gene3D" id="3.40.50.2300">
    <property type="match status" value="1"/>
</dbReference>
<dbReference type="SUPFAM" id="SSF55781">
    <property type="entry name" value="GAF domain-like"/>
    <property type="match status" value="3"/>
</dbReference>
<evidence type="ECO:0000256" key="4">
    <source>
        <dbReference type="ARBA" id="ARBA00022553"/>
    </source>
</evidence>
<dbReference type="InterPro" id="IPR036890">
    <property type="entry name" value="HATPase_C_sf"/>
</dbReference>
<proteinExistence type="predicted"/>
<dbReference type="InterPro" id="IPR035965">
    <property type="entry name" value="PAS-like_dom_sf"/>
</dbReference>
<dbReference type="FunFam" id="1.10.287.130:FF:000045">
    <property type="entry name" value="Two-component system sensor histidine kinase/response regulator"/>
    <property type="match status" value="1"/>
</dbReference>
<dbReference type="InterPro" id="IPR003018">
    <property type="entry name" value="GAF"/>
</dbReference>
<dbReference type="PANTHER" id="PTHR43547:SF2">
    <property type="entry name" value="HYBRID SIGNAL TRANSDUCTION HISTIDINE KINASE C"/>
    <property type="match status" value="1"/>
</dbReference>
<feature type="domain" description="PPM-type phosphatase" evidence="15">
    <location>
        <begin position="1235"/>
        <end position="1446"/>
    </location>
</feature>
<evidence type="ECO:0000256" key="3">
    <source>
        <dbReference type="ARBA" id="ARBA00012438"/>
    </source>
</evidence>
<dbReference type="Pfam" id="PF08447">
    <property type="entry name" value="PAS_3"/>
    <property type="match status" value="1"/>
</dbReference>
<dbReference type="InterPro" id="IPR003594">
    <property type="entry name" value="HATPase_dom"/>
</dbReference>
<keyword evidence="17" id="KW-1185">Reference proteome</keyword>
<comment type="subcellular location">
    <subcellularLocation>
        <location evidence="2">Cell membrane</location>
    </subcellularLocation>
</comment>
<dbReference type="Gene3D" id="3.30.565.10">
    <property type="entry name" value="Histidine kinase-like ATPase, C-terminal domain"/>
    <property type="match status" value="2"/>
</dbReference>
<dbReference type="CDD" id="cd00130">
    <property type="entry name" value="PAS"/>
    <property type="match status" value="1"/>
</dbReference>
<dbReference type="InterPro" id="IPR013655">
    <property type="entry name" value="PAS_fold_3"/>
</dbReference>
<dbReference type="InterPro" id="IPR029016">
    <property type="entry name" value="GAF-like_dom_sf"/>
</dbReference>
<dbReference type="FunFam" id="3.30.565.10:FF:000037">
    <property type="entry name" value="Hybrid sensor histidine kinase/response regulator"/>
    <property type="match status" value="1"/>
</dbReference>
<dbReference type="PROSITE" id="PS51746">
    <property type="entry name" value="PPM_2"/>
    <property type="match status" value="1"/>
</dbReference>
<dbReference type="PROSITE" id="PS50801">
    <property type="entry name" value="STAS"/>
    <property type="match status" value="1"/>
</dbReference>
<dbReference type="InterPro" id="IPR000014">
    <property type="entry name" value="PAS"/>
</dbReference>
<feature type="domain" description="PAS" evidence="13">
    <location>
        <begin position="751"/>
        <end position="814"/>
    </location>
</feature>
<dbReference type="PROSITE" id="PS50109">
    <property type="entry name" value="HIS_KIN"/>
    <property type="match status" value="1"/>
</dbReference>
<evidence type="ECO:0000256" key="2">
    <source>
        <dbReference type="ARBA" id="ARBA00004236"/>
    </source>
</evidence>
<evidence type="ECO:0000256" key="8">
    <source>
        <dbReference type="ARBA" id="ARBA00022840"/>
    </source>
</evidence>
<dbReference type="Pfam" id="PF13492">
    <property type="entry name" value="GAF_3"/>
    <property type="match status" value="1"/>
</dbReference>
<feature type="domain" description="STAS" evidence="14">
    <location>
        <begin position="1598"/>
        <end position="1703"/>
    </location>
</feature>
<dbReference type="SUPFAM" id="SSF47384">
    <property type="entry name" value="Homodimeric domain of signal transducing histidine kinase"/>
    <property type="match status" value="1"/>
</dbReference>
<dbReference type="CDD" id="cd07043">
    <property type="entry name" value="STAS_anti-anti-sigma_factors"/>
    <property type="match status" value="1"/>
</dbReference>
<dbReference type="Pfam" id="PF00072">
    <property type="entry name" value="Response_reg"/>
    <property type="match status" value="1"/>
</dbReference>
<dbReference type="EC" id="2.7.13.3" evidence="3"/>
<dbReference type="InterPro" id="IPR001789">
    <property type="entry name" value="Sig_transdc_resp-reg_receiver"/>
</dbReference>
<evidence type="ECO:0000256" key="6">
    <source>
        <dbReference type="ARBA" id="ARBA00022741"/>
    </source>
</evidence>
<dbReference type="InterPro" id="IPR036097">
    <property type="entry name" value="HisK_dim/P_sf"/>
</dbReference>
<dbReference type="InterPro" id="IPR001932">
    <property type="entry name" value="PPM-type_phosphatase-like_dom"/>
</dbReference>
<dbReference type="SMART" id="SM00387">
    <property type="entry name" value="HATPase_c"/>
    <property type="match status" value="2"/>
</dbReference>
<dbReference type="SMART" id="SM00086">
    <property type="entry name" value="PAC"/>
    <property type="match status" value="1"/>
</dbReference>
<sequence>MNGGDPGASLFAGGGEVGRAMAAVDWAQTPLGPPEQWPSGLRHTVRILLTSRFAMWAGWGPELAFFYNDAYRHDTLQAKHPWALGRPASEVWAEIWPDIAPRTQAVLRDGTATWDEDLLLFLERSGYPEETYHTFSYSPLPADDGSNGGLFCVVTETTQQVVGERRMGTLRDLAAALGAARSEEAVLAGTEEQLARNRTDLPFSAVYLLDDDGTARLGGAVGIEPGSTAVPRVLTDDGVWPLARLLGGEAVLVPDLGERCPGLPTGAWDSPPVQGAALPIASSAPDRAGLAGFLVVGLNPHRRWDDDYRGFLGLVAHQVSAALTNAGSYEAERRRAEALAELDRAKTDFFSNVSHEFRTPLTLIAGPVAELRASPAAASDPRLREELEVIERNAQRLGKLVNTLLDFSRIQAGRIEARFEPVDLAATTAELASVFRSAVVRAGLDFTVDCPPLAAPVHVDRDMWEKVVLNLLSNALKFTFTGGIAVRLRQDAGGARLTVSDTGTGIPADELPRLFERFHRVTDARGRSGEGSGIGLAMVRELVALHGGDVDVESTPGAGTTFTVTLPLGTTHLPPERLAEPVRDAPAVSPAVVPFVTEALRWLPAGEAAPGAELPPAVPGPAAVSGRVLVADDNADMRGYLRRLLGPHYEVRAVADGRQALEAALADPPDLVVSDVMMPGLDGLGLLAALRAEPRTARVPVVLLSARAGEGAAVEGLAAGADDYLVKPFSAQELLARVGAHLELGRTRRAAEERFTAMADVAPALIWVADPDGQRVFVNRGWTEFTGRPAREEVGDGWAQGLHPEDRDRYAEVVAAATACREGWEVDVRLHRADGTYHWLLERAAPIGAGETFAGYVGSCTDINARTRETARQTLLAEVGTALDRETTVDGQLGALARLLVEQRLADLCSVRLLGDDGRLRFAGIAGLDGTAEAAMASLDPHSGLSLQVLGTGASVLGEQLSWPPPPGQDERGWPLSALSAIAVPLAVRGVLRAVLVLGRDSAAPPYDDDDRVLLEEVAGRAALAVDNAALLAEERAAARRLALLQQATAELSAATTPQEVAAAAGGHVRALAGTHSRVAVYEVDSSHRALSVLAIDGGSPAGIEMWRTVPMSTPLVATTAVTERQAVWIEDVRTQPAAGLGLAPELAASARDFGLAAVVALPLIAAGRVVGVLSVAWPEVQRFSATDRAMLLAVAEQCAQALDRARLYRAERGIAQTLQLSLLPAQLPALERLALAAHYLPGAEGTQAGGDWYDVVELADHRIAIAVGDVVGQGPAAAAVMGQLRSALSTALLQGCGPAEALELLDRFAARLPGALASTAACLVVDGTAGTVTWARAGHPPALLVTPDGARLLDGQGSGTVLGAPGRRPYTEGTVDIAPGATLLLYTDGLVERRGEVLDDGLERVRAAAARHAAADPVALTGRLLVEVLADADQPDDVALIAARLVPEPLEERLAADPRRLSAVRRAVTAWAAAAGLPEETAEDLQLALGEALANAVEHAYAASPDEGECSYVVAREADGGVRVEVCDTGVWRPPPADRGYRGRGLELIEALGTDVEVVHAPGIQGTTVRFRMAPPVPAPQARPEPGPARPPWNGGASVAVHDEPEGTRLAVHGEVDLATARQVRQQVLARLGQLGSGAVVTLDLTATDYLASAGVGLVLEAVARARQAGVELRVRTRPGTPPARILALAGVDELVPGVALA</sequence>
<dbReference type="EMBL" id="FNOT01000008">
    <property type="protein sequence ID" value="SDY55349.1"/>
    <property type="molecule type" value="Genomic_DNA"/>
</dbReference>
<evidence type="ECO:0000256" key="10">
    <source>
        <dbReference type="PROSITE-ProRule" id="PRU00169"/>
    </source>
</evidence>
<evidence type="ECO:0000313" key="16">
    <source>
        <dbReference type="EMBL" id="SDY55349.1"/>
    </source>
</evidence>
<dbReference type="PROSITE" id="PS50112">
    <property type="entry name" value="PAS"/>
    <property type="match status" value="1"/>
</dbReference>
<evidence type="ECO:0000259" key="14">
    <source>
        <dbReference type="PROSITE" id="PS50801"/>
    </source>
</evidence>
<dbReference type="Gene3D" id="3.30.450.20">
    <property type="entry name" value="PAS domain"/>
    <property type="match status" value="2"/>
</dbReference>
<dbReference type="FunFam" id="3.30.450.20:FF:000099">
    <property type="entry name" value="Sensory box sensor histidine kinase"/>
    <property type="match status" value="1"/>
</dbReference>
<dbReference type="Gene3D" id="3.30.450.40">
    <property type="match status" value="3"/>
</dbReference>
<dbReference type="SMART" id="SM00065">
    <property type="entry name" value="GAF"/>
    <property type="match status" value="2"/>
</dbReference>
<keyword evidence="4 10" id="KW-0597">Phosphoprotein</keyword>
<dbReference type="Proteomes" id="UP000198921">
    <property type="component" value="Unassembled WGS sequence"/>
</dbReference>
<dbReference type="SMART" id="SM00388">
    <property type="entry name" value="HisKA"/>
    <property type="match status" value="1"/>
</dbReference>
<dbReference type="InterPro" id="IPR004358">
    <property type="entry name" value="Sig_transdc_His_kin-like_C"/>
</dbReference>
<evidence type="ECO:0000256" key="7">
    <source>
        <dbReference type="ARBA" id="ARBA00022777"/>
    </source>
</evidence>
<dbReference type="Pfam" id="PF13581">
    <property type="entry name" value="HATPase_c_2"/>
    <property type="match status" value="1"/>
</dbReference>
<accession>A0A1H3KTP6</accession>
<dbReference type="InterPro" id="IPR003661">
    <property type="entry name" value="HisK_dim/P_dom"/>
</dbReference>